<protein>
    <submittedName>
        <fullName evidence="2">Peptidoglycan-binding protein</fullName>
    </submittedName>
</protein>
<proteinExistence type="predicted"/>
<gene>
    <name evidence="2" type="ORF">ACFPOB_20480</name>
</gene>
<reference evidence="3" key="1">
    <citation type="journal article" date="2019" name="Int. J. Syst. Evol. Microbiol.">
        <title>The Global Catalogue of Microorganisms (GCM) 10K type strain sequencing project: providing services to taxonomists for standard genome sequencing and annotation.</title>
        <authorList>
            <consortium name="The Broad Institute Genomics Platform"/>
            <consortium name="The Broad Institute Genome Sequencing Center for Infectious Disease"/>
            <person name="Wu L."/>
            <person name="Ma J."/>
        </authorList>
    </citation>
    <scope>NUCLEOTIDE SEQUENCE [LARGE SCALE GENOMIC DNA]</scope>
    <source>
        <strain evidence="3">NCAIM B.01391</strain>
    </source>
</reference>
<dbReference type="EMBL" id="JBHSLW010000034">
    <property type="protein sequence ID" value="MFC5421942.1"/>
    <property type="molecule type" value="Genomic_DNA"/>
</dbReference>
<dbReference type="SUPFAM" id="SSF53955">
    <property type="entry name" value="Lysozyme-like"/>
    <property type="match status" value="1"/>
</dbReference>
<dbReference type="InterPro" id="IPR002477">
    <property type="entry name" value="Peptidoglycan-bd-like"/>
</dbReference>
<dbReference type="SUPFAM" id="SSF47090">
    <property type="entry name" value="PGBD-like"/>
    <property type="match status" value="1"/>
</dbReference>
<dbReference type="Gene3D" id="1.10.101.10">
    <property type="entry name" value="PGBD-like superfamily/PGBD"/>
    <property type="match status" value="1"/>
</dbReference>
<evidence type="ECO:0000259" key="1">
    <source>
        <dbReference type="Pfam" id="PF01471"/>
    </source>
</evidence>
<name>A0ABW0IW35_9HYPH</name>
<comment type="caution">
    <text evidence="2">The sequence shown here is derived from an EMBL/GenBank/DDBJ whole genome shotgun (WGS) entry which is preliminary data.</text>
</comment>
<evidence type="ECO:0000313" key="2">
    <source>
        <dbReference type="EMBL" id="MFC5421942.1"/>
    </source>
</evidence>
<dbReference type="InterPro" id="IPR036365">
    <property type="entry name" value="PGBD-like_sf"/>
</dbReference>
<dbReference type="Gene3D" id="1.10.530.10">
    <property type="match status" value="1"/>
</dbReference>
<feature type="domain" description="Peptidoglycan binding-like" evidence="1">
    <location>
        <begin position="4"/>
        <end position="57"/>
    </location>
</feature>
<accession>A0ABW0IW35</accession>
<dbReference type="RefSeq" id="WP_377800245.1">
    <property type="nucleotide sequence ID" value="NZ_JBHSLW010000034.1"/>
</dbReference>
<dbReference type="Pfam" id="PF01471">
    <property type="entry name" value="PG_binding_1"/>
    <property type="match status" value="1"/>
</dbReference>
<evidence type="ECO:0000313" key="3">
    <source>
        <dbReference type="Proteomes" id="UP001596053"/>
    </source>
</evidence>
<dbReference type="Proteomes" id="UP001596053">
    <property type="component" value="Unassembled WGS sequence"/>
</dbReference>
<dbReference type="InterPro" id="IPR036366">
    <property type="entry name" value="PGBDSf"/>
</dbReference>
<sequence>MDTTAIQRALIALGYSLPRFGADGDFGGETRTAMQAFQRKAGLPVTDKPDAATIAALQAAVAEKAKPLTIDRTKFFAHLRSGAAPMFGKSLSKSQVAGMEGILDAFAVAGDGRDKTLAYGLATARREVGSGMIPVREGFKATDAAARAYVLRHYPTKYGKPAGPWGHVYYGRGYVQLTWFDNYEREGIAADPDKALEPKFAAELLFKGLLDGRWNGKGLGLAHYLPTGGPDDLKNARRTVNITDHWEEIAGFYRQFMAAIAAARA</sequence>
<keyword evidence="3" id="KW-1185">Reference proteome</keyword>
<organism evidence="2 3">
    <name type="scientific">Bosea eneae</name>
    <dbReference type="NCBI Taxonomy" id="151454"/>
    <lineage>
        <taxon>Bacteria</taxon>
        <taxon>Pseudomonadati</taxon>
        <taxon>Pseudomonadota</taxon>
        <taxon>Alphaproteobacteria</taxon>
        <taxon>Hyphomicrobiales</taxon>
        <taxon>Boseaceae</taxon>
        <taxon>Bosea</taxon>
    </lineage>
</organism>
<dbReference type="InterPro" id="IPR023346">
    <property type="entry name" value="Lysozyme-like_dom_sf"/>
</dbReference>